<protein>
    <recommendedName>
        <fullName evidence="19">ATP-sensitive inward rectifier potassium channel 11</fullName>
    </recommendedName>
</protein>
<organism evidence="17 18">
    <name type="scientific">Eptatretus burgeri</name>
    <name type="common">Inshore hagfish</name>
    <dbReference type="NCBI Taxonomy" id="7764"/>
    <lineage>
        <taxon>Eukaryota</taxon>
        <taxon>Metazoa</taxon>
        <taxon>Chordata</taxon>
        <taxon>Craniata</taxon>
        <taxon>Vertebrata</taxon>
        <taxon>Cyclostomata</taxon>
        <taxon>Myxini</taxon>
        <taxon>Myxiniformes</taxon>
        <taxon>Myxinidae</taxon>
        <taxon>Eptatretinae</taxon>
        <taxon>Eptatretus</taxon>
    </lineage>
</organism>
<evidence type="ECO:0000313" key="18">
    <source>
        <dbReference type="Proteomes" id="UP000694388"/>
    </source>
</evidence>
<sequence>MFARESVVPDEYVLARLAEDFSRVRRPSVRQRHARLVAKSGVCAVAHKNIREQGRFLLDIFTTVVDLRWSYSLLVFNMAFLGTWLVFSLAWWIIAFAHGDMATMPWPGSPSTDLHEPCITGVRSFTAAFLFSIEVQVTIGFGGRMLTEACPEAIVLLLAQTIVGLLTNAVMLGNSSIPSHYSSTITISPSIIAKIIIDLDDLRTSMIIGASVRMQLIKKTTTPEGEVIPVHQQEICLDNRAAPGSVLLICPLVVAHIINSDSPLFNYSAQDLQSSDIEIVVILEGVVETTGITTQARTSYLPDEILWGKRFSPVVSEEDGQYSVDYSKFGDTEAVPTPRCSASDLERLDLSGLYPPVREAEVK</sequence>
<dbReference type="AlphaFoldDB" id="A0A8C4QCY2"/>
<evidence type="ECO:0000256" key="2">
    <source>
        <dbReference type="ARBA" id="ARBA00022448"/>
    </source>
</evidence>
<dbReference type="FunFam" id="1.10.287.70:FF:000019">
    <property type="entry name" value="G protein-activated inward rectifier potassium channel 1"/>
    <property type="match status" value="1"/>
</dbReference>
<evidence type="ECO:0000256" key="3">
    <source>
        <dbReference type="ARBA" id="ARBA00022538"/>
    </source>
</evidence>
<evidence type="ECO:0000259" key="16">
    <source>
        <dbReference type="Pfam" id="PF17655"/>
    </source>
</evidence>
<dbReference type="GO" id="GO:0005886">
    <property type="term" value="C:plasma membrane"/>
    <property type="evidence" value="ECO:0007669"/>
    <property type="project" value="TreeGrafter"/>
</dbReference>
<comment type="subcellular location">
    <subcellularLocation>
        <location evidence="1 13">Membrane</location>
        <topology evidence="1 13">Multi-pass membrane protein</topology>
    </subcellularLocation>
</comment>
<keyword evidence="18" id="KW-1185">Reference proteome</keyword>
<evidence type="ECO:0000259" key="15">
    <source>
        <dbReference type="Pfam" id="PF01007"/>
    </source>
</evidence>
<dbReference type="GeneTree" id="ENSGT01140000282491"/>
<feature type="transmembrane region" description="Helical" evidence="14">
    <location>
        <begin position="71"/>
        <end position="94"/>
    </location>
</feature>
<evidence type="ECO:0000256" key="9">
    <source>
        <dbReference type="ARBA" id="ARBA00023136"/>
    </source>
</evidence>
<feature type="domain" description="Potassium channel inwardly rectifying transmembrane" evidence="15">
    <location>
        <begin position="37"/>
        <end position="173"/>
    </location>
</feature>
<name>A0A8C4QCY2_EPTBU</name>
<dbReference type="GO" id="GO:1990573">
    <property type="term" value="P:potassium ion import across plasma membrane"/>
    <property type="evidence" value="ECO:0007669"/>
    <property type="project" value="TreeGrafter"/>
</dbReference>
<dbReference type="InterPro" id="IPR041647">
    <property type="entry name" value="IRK_C"/>
</dbReference>
<dbReference type="Ensembl" id="ENSEBUT00000014050.1">
    <property type="protein sequence ID" value="ENSEBUP00000013474.1"/>
    <property type="gene ID" value="ENSEBUG00000008504.1"/>
</dbReference>
<dbReference type="InterPro" id="IPR014756">
    <property type="entry name" value="Ig_E-set"/>
</dbReference>
<evidence type="ECO:0000256" key="6">
    <source>
        <dbReference type="ARBA" id="ARBA00022958"/>
    </source>
</evidence>
<evidence type="ECO:0000256" key="7">
    <source>
        <dbReference type="ARBA" id="ARBA00022989"/>
    </source>
</evidence>
<accession>A0A8C4QCY2</accession>
<evidence type="ECO:0000256" key="12">
    <source>
        <dbReference type="PIRSR" id="PIRSR005465-1"/>
    </source>
</evidence>
<evidence type="ECO:0000313" key="17">
    <source>
        <dbReference type="Ensembl" id="ENSEBUP00000013474.1"/>
    </source>
</evidence>
<keyword evidence="6 13" id="KW-0630">Potassium</keyword>
<evidence type="ECO:0000256" key="5">
    <source>
        <dbReference type="ARBA" id="ARBA00022882"/>
    </source>
</evidence>
<dbReference type="InterPro" id="IPR016449">
    <property type="entry name" value="K_chnl_inward-rec_Kir"/>
</dbReference>
<keyword evidence="8 13" id="KW-0406">Ion transport</keyword>
<evidence type="ECO:0000256" key="14">
    <source>
        <dbReference type="SAM" id="Phobius"/>
    </source>
</evidence>
<evidence type="ECO:0000256" key="8">
    <source>
        <dbReference type="ARBA" id="ARBA00023065"/>
    </source>
</evidence>
<feature type="domain" description="Inward rectifier potassium channel C-terminal" evidence="16">
    <location>
        <begin position="197"/>
        <end position="347"/>
    </location>
</feature>
<dbReference type="PRINTS" id="PR01320">
    <property type="entry name" value="KIRCHANNEL"/>
</dbReference>
<evidence type="ECO:0008006" key="19">
    <source>
        <dbReference type="Google" id="ProtNLM"/>
    </source>
</evidence>
<keyword evidence="3 13" id="KW-0633">Potassium transport</keyword>
<dbReference type="InterPro" id="IPR040445">
    <property type="entry name" value="Kir_TM"/>
</dbReference>
<dbReference type="GO" id="GO:0034765">
    <property type="term" value="P:regulation of monoatomic ion transmembrane transport"/>
    <property type="evidence" value="ECO:0007669"/>
    <property type="project" value="TreeGrafter"/>
</dbReference>
<dbReference type="GO" id="GO:0034702">
    <property type="term" value="C:monoatomic ion channel complex"/>
    <property type="evidence" value="ECO:0007669"/>
    <property type="project" value="UniProtKB-KW"/>
</dbReference>
<comment type="similarity">
    <text evidence="13">Belongs to the inward rectifier-type potassium channel (TC 1.A.2.1) family.</text>
</comment>
<keyword evidence="2 13" id="KW-0813">Transport</keyword>
<dbReference type="Proteomes" id="UP000694388">
    <property type="component" value="Unplaced"/>
</dbReference>
<dbReference type="Pfam" id="PF17655">
    <property type="entry name" value="IRK_C"/>
    <property type="match status" value="1"/>
</dbReference>
<evidence type="ECO:0000256" key="1">
    <source>
        <dbReference type="ARBA" id="ARBA00004141"/>
    </source>
</evidence>
<keyword evidence="9 14" id="KW-0472">Membrane</keyword>
<dbReference type="Gene3D" id="2.60.40.1400">
    <property type="entry name" value="G protein-activated inward rectifier potassium channel 1"/>
    <property type="match status" value="1"/>
</dbReference>
<evidence type="ECO:0000256" key="13">
    <source>
        <dbReference type="RuleBase" id="RU003822"/>
    </source>
</evidence>
<keyword evidence="7 14" id="KW-1133">Transmembrane helix</keyword>
<keyword evidence="10 13" id="KW-0407">Ion channel</keyword>
<dbReference type="SUPFAM" id="SSF81324">
    <property type="entry name" value="Voltage-gated potassium channels"/>
    <property type="match status" value="1"/>
</dbReference>
<feature type="site" description="Role in the control of polyamine-mediated channel gating and in the blocking by intracellular magnesium" evidence="12">
    <location>
        <position position="168"/>
    </location>
</feature>
<reference evidence="17" key="1">
    <citation type="submission" date="2025-08" db="UniProtKB">
        <authorList>
            <consortium name="Ensembl"/>
        </authorList>
    </citation>
    <scope>IDENTIFICATION</scope>
</reference>
<proteinExistence type="inferred from homology"/>
<dbReference type="InterPro" id="IPR013518">
    <property type="entry name" value="K_chnl_inward-rec_Kir_cyto"/>
</dbReference>
<keyword evidence="5 13" id="KW-0851">Voltage-gated channel</keyword>
<evidence type="ECO:0000256" key="4">
    <source>
        <dbReference type="ARBA" id="ARBA00022692"/>
    </source>
</evidence>
<reference evidence="17" key="2">
    <citation type="submission" date="2025-09" db="UniProtKB">
        <authorList>
            <consortium name="Ensembl"/>
        </authorList>
    </citation>
    <scope>IDENTIFICATION</scope>
</reference>
<dbReference type="Gene3D" id="1.10.287.70">
    <property type="match status" value="1"/>
</dbReference>
<dbReference type="PANTHER" id="PTHR11767">
    <property type="entry name" value="INWARD RECTIFIER POTASSIUM CHANNEL"/>
    <property type="match status" value="1"/>
</dbReference>
<comment type="catalytic activity">
    <reaction evidence="11">
        <text>K(+)(in) = K(+)(out)</text>
        <dbReference type="Rhea" id="RHEA:29463"/>
        <dbReference type="ChEBI" id="CHEBI:29103"/>
    </reaction>
</comment>
<evidence type="ECO:0000256" key="10">
    <source>
        <dbReference type="ARBA" id="ARBA00023303"/>
    </source>
</evidence>
<dbReference type="Pfam" id="PF01007">
    <property type="entry name" value="IRK"/>
    <property type="match status" value="1"/>
</dbReference>
<evidence type="ECO:0000256" key="11">
    <source>
        <dbReference type="ARBA" id="ARBA00034430"/>
    </source>
</evidence>
<dbReference type="SUPFAM" id="SSF81296">
    <property type="entry name" value="E set domains"/>
    <property type="match status" value="1"/>
</dbReference>
<dbReference type="PANTHER" id="PTHR11767:SF102">
    <property type="entry name" value="INWARDLY RECTIFYING POTASSIUM CHANNEL 1, ISOFORM F"/>
    <property type="match status" value="1"/>
</dbReference>
<dbReference type="PIRSF" id="PIRSF005465">
    <property type="entry name" value="GIRK_kir"/>
    <property type="match status" value="1"/>
</dbReference>
<keyword evidence="4 13" id="KW-0812">Transmembrane</keyword>
<dbReference type="GO" id="GO:0005242">
    <property type="term" value="F:inward rectifier potassium channel activity"/>
    <property type="evidence" value="ECO:0007669"/>
    <property type="project" value="InterPro"/>
</dbReference>